<feature type="chain" id="PRO_5045245698" description="SD-repeat containing protein B domain-containing protein" evidence="5">
    <location>
        <begin position="32"/>
        <end position="266"/>
    </location>
</feature>
<feature type="domain" description="SD-repeat containing protein B" evidence="6">
    <location>
        <begin position="145"/>
        <end position="255"/>
    </location>
</feature>
<reference evidence="7 8" key="1">
    <citation type="submission" date="2021-03" db="EMBL/GenBank/DDBJ databases">
        <title>Sequencing the genomes of 1000 actinobacteria strains.</title>
        <authorList>
            <person name="Klenk H.-P."/>
        </authorList>
    </citation>
    <scope>NUCLEOTIDE SEQUENCE [LARGE SCALE GENOMIC DNA]</scope>
    <source>
        <strain evidence="7 8">DSM 45510</strain>
    </source>
</reference>
<feature type="signal peptide" evidence="5">
    <location>
        <begin position="1"/>
        <end position="31"/>
    </location>
</feature>
<dbReference type="EMBL" id="JAGGMS010000001">
    <property type="protein sequence ID" value="MBP2180181.1"/>
    <property type="molecule type" value="Genomic_DNA"/>
</dbReference>
<comment type="caution">
    <text evidence="7">The sequence shown here is derived from an EMBL/GenBank/DDBJ whole genome shotgun (WGS) entry which is preliminary data.</text>
</comment>
<sequence>MNGRRWRRWVVFAVLAAVACLLTACTGVAHAEAQAVGGYVWFDTDRNGLQDQGEPPAEGVRATLVGEAGVAVGTTLTGEDGRYLFADLPDGGHQVCFDVIDDYGLTRANAGNDALDSDADPETGCTPTGSAGLDLDAGLMAPGNELGDYVWLDQDANGLQDGGEPAVEGVEVGLYEGDGSPIGLAVTTGPDGRYTFGNLPDGPYLVCFGLTGREATEPGAGDDESDSDADPATGCTEPVTVGPGNRRDFTLDLGLLEPSGTPPVSP</sequence>
<name>A0ABS4PL72_9PSEU</name>
<keyword evidence="2" id="KW-0964">Secreted</keyword>
<protein>
    <recommendedName>
        <fullName evidence="6">SD-repeat containing protein B domain-containing protein</fullName>
    </recommendedName>
</protein>
<dbReference type="InterPro" id="IPR013783">
    <property type="entry name" value="Ig-like_fold"/>
</dbReference>
<evidence type="ECO:0000256" key="5">
    <source>
        <dbReference type="SAM" id="SignalP"/>
    </source>
</evidence>
<feature type="compositionally biased region" description="Acidic residues" evidence="4">
    <location>
        <begin position="220"/>
        <end position="229"/>
    </location>
</feature>
<dbReference type="SUPFAM" id="SSF117074">
    <property type="entry name" value="Hypothetical protein PA1324"/>
    <property type="match status" value="2"/>
</dbReference>
<organism evidence="7 8">
    <name type="scientific">Amycolatopsis magusensis</name>
    <dbReference type="NCBI Taxonomy" id="882444"/>
    <lineage>
        <taxon>Bacteria</taxon>
        <taxon>Bacillati</taxon>
        <taxon>Actinomycetota</taxon>
        <taxon>Actinomycetes</taxon>
        <taxon>Pseudonocardiales</taxon>
        <taxon>Pseudonocardiaceae</taxon>
        <taxon>Amycolatopsis</taxon>
    </lineage>
</organism>
<evidence type="ECO:0000256" key="1">
    <source>
        <dbReference type="ARBA" id="ARBA00004613"/>
    </source>
</evidence>
<dbReference type="InterPro" id="IPR051417">
    <property type="entry name" value="SDr/BOS_complex"/>
</dbReference>
<evidence type="ECO:0000259" key="6">
    <source>
        <dbReference type="Pfam" id="PF17210"/>
    </source>
</evidence>
<gene>
    <name evidence="7" type="ORF">JOM49_001707</name>
</gene>
<evidence type="ECO:0000256" key="2">
    <source>
        <dbReference type="ARBA" id="ARBA00022525"/>
    </source>
</evidence>
<evidence type="ECO:0000256" key="4">
    <source>
        <dbReference type="SAM" id="MobiDB-lite"/>
    </source>
</evidence>
<dbReference type="Gene3D" id="2.60.40.10">
    <property type="entry name" value="Immunoglobulins"/>
    <property type="match status" value="2"/>
</dbReference>
<dbReference type="PANTHER" id="PTHR23303:SF15">
    <property type="entry name" value="COLOSSIN-A"/>
    <property type="match status" value="1"/>
</dbReference>
<dbReference type="RefSeq" id="WP_209663792.1">
    <property type="nucleotide sequence ID" value="NZ_JAGGMS010000001.1"/>
</dbReference>
<proteinExistence type="predicted"/>
<feature type="region of interest" description="Disordered" evidence="4">
    <location>
        <begin position="215"/>
        <end position="266"/>
    </location>
</feature>
<comment type="subcellular location">
    <subcellularLocation>
        <location evidence="1">Secreted</location>
    </subcellularLocation>
</comment>
<dbReference type="PANTHER" id="PTHR23303">
    <property type="entry name" value="CARBOXYPEPTIDASE REGULATORY REGION-CONTAINING"/>
    <property type="match status" value="1"/>
</dbReference>
<keyword evidence="3 5" id="KW-0732">Signal</keyword>
<evidence type="ECO:0000256" key="3">
    <source>
        <dbReference type="ARBA" id="ARBA00022729"/>
    </source>
</evidence>
<feature type="domain" description="SD-repeat containing protein B" evidence="6">
    <location>
        <begin position="35"/>
        <end position="128"/>
    </location>
</feature>
<accession>A0ABS4PL72</accession>
<evidence type="ECO:0000313" key="7">
    <source>
        <dbReference type="EMBL" id="MBP2180181.1"/>
    </source>
</evidence>
<evidence type="ECO:0000313" key="8">
    <source>
        <dbReference type="Proteomes" id="UP000741013"/>
    </source>
</evidence>
<dbReference type="InterPro" id="IPR033764">
    <property type="entry name" value="Sdr_B"/>
</dbReference>
<dbReference type="Proteomes" id="UP000741013">
    <property type="component" value="Unassembled WGS sequence"/>
</dbReference>
<dbReference type="Pfam" id="PF17210">
    <property type="entry name" value="SdrD_B"/>
    <property type="match status" value="2"/>
</dbReference>
<dbReference type="PROSITE" id="PS51257">
    <property type="entry name" value="PROKAR_LIPOPROTEIN"/>
    <property type="match status" value="1"/>
</dbReference>
<keyword evidence="8" id="KW-1185">Reference proteome</keyword>